<evidence type="ECO:0000313" key="3">
    <source>
        <dbReference type="EMBL" id="TWT87124.1"/>
    </source>
</evidence>
<dbReference type="AlphaFoldDB" id="A0A5C5ZID6"/>
<proteinExistence type="predicted"/>
<dbReference type="EMBL" id="SJPQ01000003">
    <property type="protein sequence ID" value="TWT87124.1"/>
    <property type="molecule type" value="Genomic_DNA"/>
</dbReference>
<accession>A0A5C5ZID6</accession>
<gene>
    <name evidence="3" type="ORF">Mal64_26590</name>
</gene>
<organism evidence="3 4">
    <name type="scientific">Pseudobythopirellula maris</name>
    <dbReference type="NCBI Taxonomy" id="2527991"/>
    <lineage>
        <taxon>Bacteria</taxon>
        <taxon>Pseudomonadati</taxon>
        <taxon>Planctomycetota</taxon>
        <taxon>Planctomycetia</taxon>
        <taxon>Pirellulales</taxon>
        <taxon>Lacipirellulaceae</taxon>
        <taxon>Pseudobythopirellula</taxon>
    </lineage>
</organism>
<protein>
    <recommendedName>
        <fullName evidence="2">LTD domain-containing protein</fullName>
    </recommendedName>
</protein>
<evidence type="ECO:0000256" key="1">
    <source>
        <dbReference type="SAM" id="SignalP"/>
    </source>
</evidence>
<feature type="domain" description="LTD" evidence="2">
    <location>
        <begin position="24"/>
        <end position="160"/>
    </location>
</feature>
<dbReference type="RefSeq" id="WP_146400987.1">
    <property type="nucleotide sequence ID" value="NZ_SJPQ01000003.1"/>
</dbReference>
<keyword evidence="1" id="KW-0732">Signal</keyword>
<dbReference type="InterPro" id="IPR001322">
    <property type="entry name" value="Lamin_tail_dom"/>
</dbReference>
<dbReference type="OrthoDB" id="223420at2"/>
<feature type="signal peptide" evidence="1">
    <location>
        <begin position="1"/>
        <end position="30"/>
    </location>
</feature>
<dbReference type="Proteomes" id="UP000315440">
    <property type="component" value="Unassembled WGS sequence"/>
</dbReference>
<dbReference type="PROSITE" id="PS51841">
    <property type="entry name" value="LTD"/>
    <property type="match status" value="1"/>
</dbReference>
<name>A0A5C5ZID6_9BACT</name>
<evidence type="ECO:0000313" key="4">
    <source>
        <dbReference type="Proteomes" id="UP000315440"/>
    </source>
</evidence>
<keyword evidence="4" id="KW-1185">Reference proteome</keyword>
<feature type="chain" id="PRO_5023021022" description="LTD domain-containing protein" evidence="1">
    <location>
        <begin position="31"/>
        <end position="240"/>
    </location>
</feature>
<reference evidence="3 4" key="1">
    <citation type="submission" date="2019-02" db="EMBL/GenBank/DDBJ databases">
        <title>Deep-cultivation of Planctomycetes and their phenomic and genomic characterization uncovers novel biology.</title>
        <authorList>
            <person name="Wiegand S."/>
            <person name="Jogler M."/>
            <person name="Boedeker C."/>
            <person name="Pinto D."/>
            <person name="Vollmers J."/>
            <person name="Rivas-Marin E."/>
            <person name="Kohn T."/>
            <person name="Peeters S.H."/>
            <person name="Heuer A."/>
            <person name="Rast P."/>
            <person name="Oberbeckmann S."/>
            <person name="Bunk B."/>
            <person name="Jeske O."/>
            <person name="Meyerdierks A."/>
            <person name="Storesund J.E."/>
            <person name="Kallscheuer N."/>
            <person name="Luecker S."/>
            <person name="Lage O.M."/>
            <person name="Pohl T."/>
            <person name="Merkel B.J."/>
            <person name="Hornburger P."/>
            <person name="Mueller R.-W."/>
            <person name="Bruemmer F."/>
            <person name="Labrenz M."/>
            <person name="Spormann A.M."/>
            <person name="Op Den Camp H."/>
            <person name="Overmann J."/>
            <person name="Amann R."/>
            <person name="Jetten M.S.M."/>
            <person name="Mascher T."/>
            <person name="Medema M.H."/>
            <person name="Devos D.P."/>
            <person name="Kaster A.-K."/>
            <person name="Ovreas L."/>
            <person name="Rohde M."/>
            <person name="Galperin M.Y."/>
            <person name="Jogler C."/>
        </authorList>
    </citation>
    <scope>NUCLEOTIDE SEQUENCE [LARGE SCALE GENOMIC DNA]</scope>
    <source>
        <strain evidence="3 4">Mal64</strain>
    </source>
</reference>
<sequence precursor="true">MTKQTLTAPRFTPVVFAALLAMAFAAVAQASIVISEVMYDPASPEDNWEWVELYNSGPAAVDLAGSVIDDNNGTAHGSANIAAGLIPVSGFAVLYNADDISASDFTAAWGAGINLVAVTHWSAMGLNNGGDTIGLWGSFADYSGDHAAHANTILSVAYPDLASSGPSVALTDLADQGSFAVSQSGVDGAYVSTLDAGNVGDDVGSPGVGPATAAIPEPSSLIAWALLVSTGAFGFVRTRG</sequence>
<evidence type="ECO:0000259" key="2">
    <source>
        <dbReference type="PROSITE" id="PS51841"/>
    </source>
</evidence>
<dbReference type="Pfam" id="PF00932">
    <property type="entry name" value="LTD"/>
    <property type="match status" value="1"/>
</dbReference>
<comment type="caution">
    <text evidence="3">The sequence shown here is derived from an EMBL/GenBank/DDBJ whole genome shotgun (WGS) entry which is preliminary data.</text>
</comment>